<reference evidence="3" key="1">
    <citation type="submission" date="2017-02" db="EMBL/GenBank/DDBJ databases">
        <authorList>
            <person name="Varghese N."/>
            <person name="Submissions S."/>
        </authorList>
    </citation>
    <scope>NUCLEOTIDE SEQUENCE [LARGE SCALE GENOMIC DNA]</scope>
    <source>
        <strain evidence="3">DSM 15739</strain>
    </source>
</reference>
<gene>
    <name evidence="2" type="ORF">SAMN02746011_01875</name>
</gene>
<sequence>MALDWQNDVEYMALIEDLIELEEVQCLKNYVHHLVTDRLSHSLSVSYRSYRWAKRFNLNARAIARAGLLHDLFYYDSADKHQVGGKGHNWEHPRIALQNALKITEISDLEQDIIVKHMFGATRELPKYPESYIVTVMDKQAAIFELGAGFYHFCLDQSARQSKKLVSFLL</sequence>
<proteinExistence type="predicted"/>
<keyword evidence="3" id="KW-1185">Reference proteome</keyword>
<evidence type="ECO:0000313" key="3">
    <source>
        <dbReference type="Proteomes" id="UP000189941"/>
    </source>
</evidence>
<dbReference type="AlphaFoldDB" id="A0A1T4NVE7"/>
<organism evidence="2 3">
    <name type="scientific">Globicatella sulfidifaciens DSM 15739</name>
    <dbReference type="NCBI Taxonomy" id="1121925"/>
    <lineage>
        <taxon>Bacteria</taxon>
        <taxon>Bacillati</taxon>
        <taxon>Bacillota</taxon>
        <taxon>Bacilli</taxon>
        <taxon>Lactobacillales</taxon>
        <taxon>Aerococcaceae</taxon>
        <taxon>Globicatella</taxon>
    </lineage>
</organism>
<dbReference type="Proteomes" id="UP000189941">
    <property type="component" value="Unassembled WGS sequence"/>
</dbReference>
<name>A0A1T4NVE7_9LACT</name>
<protein>
    <recommendedName>
        <fullName evidence="1">HD domain-containing protein</fullName>
    </recommendedName>
</protein>
<dbReference type="SUPFAM" id="SSF109604">
    <property type="entry name" value="HD-domain/PDEase-like"/>
    <property type="match status" value="1"/>
</dbReference>
<dbReference type="OrthoDB" id="360187at2"/>
<dbReference type="Pfam" id="PF01966">
    <property type="entry name" value="HD"/>
    <property type="match status" value="1"/>
</dbReference>
<dbReference type="Gene3D" id="1.10.3210.10">
    <property type="entry name" value="Hypothetical protein af1432"/>
    <property type="match status" value="1"/>
</dbReference>
<dbReference type="STRING" id="1121925.SAMN02746011_01875"/>
<evidence type="ECO:0000259" key="1">
    <source>
        <dbReference type="Pfam" id="PF01966"/>
    </source>
</evidence>
<dbReference type="EMBL" id="FUWO01000024">
    <property type="protein sequence ID" value="SJZ83259.1"/>
    <property type="molecule type" value="Genomic_DNA"/>
</dbReference>
<dbReference type="InterPro" id="IPR006674">
    <property type="entry name" value="HD_domain"/>
</dbReference>
<dbReference type="RefSeq" id="WP_078756550.1">
    <property type="nucleotide sequence ID" value="NZ_FUWO01000024.1"/>
</dbReference>
<feature type="domain" description="HD" evidence="1">
    <location>
        <begin position="38"/>
        <end position="141"/>
    </location>
</feature>
<accession>A0A1T4NVE7</accession>
<evidence type="ECO:0000313" key="2">
    <source>
        <dbReference type="EMBL" id="SJZ83259.1"/>
    </source>
</evidence>